<dbReference type="HOGENOM" id="CLU_739134_0_0_7"/>
<dbReference type="InterPro" id="IPR007739">
    <property type="entry name" value="RgpF"/>
</dbReference>
<evidence type="ECO:0000313" key="1">
    <source>
        <dbReference type="EMBL" id="EIG55823.1"/>
    </source>
</evidence>
<dbReference type="AlphaFoldDB" id="I2Q7R7"/>
<proteinExistence type="predicted"/>
<dbReference type="STRING" id="596152.DesU5LDRAFT_0104"/>
<dbReference type="OrthoDB" id="8666056at2"/>
<accession>I2Q7R7</accession>
<organism evidence="1">
    <name type="scientific">Desulfovibrio sp. U5L</name>
    <dbReference type="NCBI Taxonomy" id="596152"/>
    <lineage>
        <taxon>Bacteria</taxon>
        <taxon>Pseudomonadati</taxon>
        <taxon>Thermodesulfobacteriota</taxon>
        <taxon>Desulfovibrionia</taxon>
        <taxon>Desulfovibrionales</taxon>
        <taxon>Desulfovibrionaceae</taxon>
        <taxon>Desulfovibrio</taxon>
    </lineage>
</organism>
<dbReference type="Pfam" id="PF05045">
    <property type="entry name" value="RgpF"/>
    <property type="match status" value="1"/>
</dbReference>
<gene>
    <name evidence="1" type="ORF">DesU5LDRAFT_0104</name>
</gene>
<reference evidence="1" key="1">
    <citation type="submission" date="2011-11" db="EMBL/GenBank/DDBJ databases">
        <title>Improved High-Quality Draft sequence of Desulfovibrio sp. U5L.</title>
        <authorList>
            <consortium name="US DOE Joint Genome Institute"/>
            <person name="Lucas S."/>
            <person name="Han J."/>
            <person name="Lapidus A."/>
            <person name="Cheng J.-F."/>
            <person name="Goodwin L."/>
            <person name="Pitluck S."/>
            <person name="Peters L."/>
            <person name="Ovchinnikova G."/>
            <person name="Held B."/>
            <person name="Detter J.C."/>
            <person name="Han C."/>
            <person name="Tapia R."/>
            <person name="Land M."/>
            <person name="Hauser L."/>
            <person name="Kyrpides N."/>
            <person name="Ivanova N."/>
            <person name="Pagani I."/>
            <person name="Gabster J."/>
            <person name="Walker C."/>
            <person name="Stolyar S."/>
            <person name="Stahl D."/>
            <person name="Arkin A."/>
            <person name="Dehal P."/>
            <person name="Hazen T."/>
            <person name="Woyke T."/>
        </authorList>
    </citation>
    <scope>NUCLEOTIDE SEQUENCE [LARGE SCALE GENOMIC DNA]</scope>
    <source>
        <strain evidence="1">U5L</strain>
    </source>
</reference>
<dbReference type="eggNOG" id="COG3754">
    <property type="taxonomic scope" value="Bacteria"/>
</dbReference>
<protein>
    <submittedName>
        <fullName evidence="1">Lipopolysaccharide biosynthesis protein</fullName>
    </submittedName>
</protein>
<name>I2Q7R7_9BACT</name>
<dbReference type="EMBL" id="JH600067">
    <property type="protein sequence ID" value="EIG55823.1"/>
    <property type="molecule type" value="Genomic_DNA"/>
</dbReference>
<sequence length="374" mass="42006">MPAQDDSLVDAAIRDERNALRRENTELHRENALLRQRIAVEMLQKATAIEHVNAVKHHENELEATTAGLRNEITKIYASSSWRITKPLRQLRQLLSRTGRPLFRKQVPEALSTDPPDNAAAQPTQPIGVFLHLYYEDLAGELAGYIGRVPDPKRVYVSTDTPEKAGHIRRVFTEAGLGEMTEIRVVPNRGFDIGPFLVGFGKEIQQHDIIVRLHGKKSTQLGEEAGTVWRRMLLDSLLGDATRVEAILAALRRRPDLGLVCPEHWDGLYALYESPIAIGSNLVRMAELLARYNVPLSAGTPIDFPSGSMFWCRRQALAPWLRFGFTWDSFETSGEEARDASLAHALERLFLFGCGLENLSWARADRLPTAPYIV</sequence>